<dbReference type="CDD" id="cd00075">
    <property type="entry name" value="HATPase"/>
    <property type="match status" value="1"/>
</dbReference>
<dbReference type="InterPro" id="IPR036890">
    <property type="entry name" value="HATPase_C_sf"/>
</dbReference>
<evidence type="ECO:0000256" key="6">
    <source>
        <dbReference type="ARBA" id="ARBA00022777"/>
    </source>
</evidence>
<dbReference type="SUPFAM" id="SSF55874">
    <property type="entry name" value="ATPase domain of HSP90 chaperone/DNA topoisomerase II/histidine kinase"/>
    <property type="match status" value="1"/>
</dbReference>
<dbReference type="Proteomes" id="UP000198832">
    <property type="component" value="Unassembled WGS sequence"/>
</dbReference>
<keyword evidence="5" id="KW-0808">Transferase</keyword>
<evidence type="ECO:0000256" key="5">
    <source>
        <dbReference type="ARBA" id="ARBA00022679"/>
    </source>
</evidence>
<dbReference type="SMART" id="SM00388">
    <property type="entry name" value="HisKA"/>
    <property type="match status" value="1"/>
</dbReference>
<dbReference type="PROSITE" id="PS50109">
    <property type="entry name" value="HIS_KIN"/>
    <property type="match status" value="1"/>
</dbReference>
<keyword evidence="7" id="KW-0902">Two-component regulatory system</keyword>
<evidence type="ECO:0000256" key="7">
    <source>
        <dbReference type="ARBA" id="ARBA00023012"/>
    </source>
</evidence>
<evidence type="ECO:0000259" key="8">
    <source>
        <dbReference type="PROSITE" id="PS50109"/>
    </source>
</evidence>
<evidence type="ECO:0000256" key="2">
    <source>
        <dbReference type="ARBA" id="ARBA00004236"/>
    </source>
</evidence>
<dbReference type="EC" id="2.7.13.3" evidence="3"/>
<comment type="subcellular location">
    <subcellularLocation>
        <location evidence="2">Cell membrane</location>
    </subcellularLocation>
</comment>
<dbReference type="InterPro" id="IPR050736">
    <property type="entry name" value="Sensor_HK_Regulatory"/>
</dbReference>
<dbReference type="Pfam" id="PF00512">
    <property type="entry name" value="HisKA"/>
    <property type="match status" value="1"/>
</dbReference>
<evidence type="ECO:0000256" key="4">
    <source>
        <dbReference type="ARBA" id="ARBA00022553"/>
    </source>
</evidence>
<keyword evidence="10" id="KW-1185">Reference proteome</keyword>
<dbReference type="InterPro" id="IPR003661">
    <property type="entry name" value="HisK_dim/P_dom"/>
</dbReference>
<dbReference type="EMBL" id="FOLB01000002">
    <property type="protein sequence ID" value="SFB88643.1"/>
    <property type="molecule type" value="Genomic_DNA"/>
</dbReference>
<dbReference type="SUPFAM" id="SSF55781">
    <property type="entry name" value="GAF domain-like"/>
    <property type="match status" value="2"/>
</dbReference>
<dbReference type="InterPro" id="IPR036097">
    <property type="entry name" value="HisK_dim/P_sf"/>
</dbReference>
<dbReference type="InterPro" id="IPR005467">
    <property type="entry name" value="His_kinase_dom"/>
</dbReference>
<sequence length="596" mass="64078">MSTRPAVATAVAASPPAAARPFHDALQIIAEGLTELVGFGMAVINVRRGDDFVVVAIAGIDGARRPDGTRESMDALLGNRWPVDKLEQLLAVADDWGRFKFIPRGRISGSWSWEHEPAVVASPDAWHPNDGAVAPIYDADGVLVGSISVDSPLTGRLPDAAQRRVMDNYAAEAANVLLAALDREALARRLELTQGARQLVRTASRNVPFETLLSETGPAFLEAFDAAGMWLRIHGSEEPLIATTPWEVPTLPTPEVAAAVAAASDELWRRQQSAAVYADGRLVNSVLPPEECAAIRRLLADGGVSSVLHAPVGDDGSGLGSLILARNAGQPDWSVTELEEALEVGRDIGRVIRNRRILARAQELVRELSELDSHKSRLIATVSHELRNPLTVLQANRDVLEPEVAEPAVLARLSDVDANAQRMGRVVDNLLLLAKLADPATPHVERDVDLHSVLAQVEGAFAASMRQRRITLQLTTPEEPLTVRGAEDELRILLANVIGNGIKFSDDGGHVEVTVSTRGRAIEVVVTDHGIGIASQDQARLFSDFFRSEEPAARSRPGSGLGLAIVGRILRRHGGRAEVTSTPGQGSTFRLVLPRR</sequence>
<dbReference type="InterPro" id="IPR004358">
    <property type="entry name" value="Sig_transdc_His_kin-like_C"/>
</dbReference>
<evidence type="ECO:0000313" key="10">
    <source>
        <dbReference type="Proteomes" id="UP000198832"/>
    </source>
</evidence>
<gene>
    <name evidence="9" type="ORF">SAMN04487968_102160</name>
</gene>
<evidence type="ECO:0000256" key="1">
    <source>
        <dbReference type="ARBA" id="ARBA00000085"/>
    </source>
</evidence>
<comment type="catalytic activity">
    <reaction evidence="1">
        <text>ATP + protein L-histidine = ADP + protein N-phospho-L-histidine.</text>
        <dbReference type="EC" id="2.7.13.3"/>
    </reaction>
</comment>
<dbReference type="PANTHER" id="PTHR43711:SF1">
    <property type="entry name" value="HISTIDINE KINASE 1"/>
    <property type="match status" value="1"/>
</dbReference>
<name>A0A1I1EUP4_9ACTN</name>
<dbReference type="PANTHER" id="PTHR43711">
    <property type="entry name" value="TWO-COMPONENT HISTIDINE KINASE"/>
    <property type="match status" value="1"/>
</dbReference>
<organism evidence="9 10">
    <name type="scientific">Nocardioides terrae</name>
    <dbReference type="NCBI Taxonomy" id="574651"/>
    <lineage>
        <taxon>Bacteria</taxon>
        <taxon>Bacillati</taxon>
        <taxon>Actinomycetota</taxon>
        <taxon>Actinomycetes</taxon>
        <taxon>Propionibacteriales</taxon>
        <taxon>Nocardioidaceae</taxon>
        <taxon>Nocardioides</taxon>
    </lineage>
</organism>
<dbReference type="FunFam" id="3.30.565.10:FF:000006">
    <property type="entry name" value="Sensor histidine kinase WalK"/>
    <property type="match status" value="1"/>
</dbReference>
<evidence type="ECO:0000256" key="3">
    <source>
        <dbReference type="ARBA" id="ARBA00012438"/>
    </source>
</evidence>
<dbReference type="GO" id="GO:0000155">
    <property type="term" value="F:phosphorelay sensor kinase activity"/>
    <property type="evidence" value="ECO:0007669"/>
    <property type="project" value="InterPro"/>
</dbReference>
<dbReference type="Gene3D" id="3.30.565.10">
    <property type="entry name" value="Histidine kinase-like ATPase, C-terminal domain"/>
    <property type="match status" value="1"/>
</dbReference>
<reference evidence="9 10" key="1">
    <citation type="submission" date="2016-10" db="EMBL/GenBank/DDBJ databases">
        <authorList>
            <person name="de Groot N.N."/>
        </authorList>
    </citation>
    <scope>NUCLEOTIDE SEQUENCE [LARGE SCALE GENOMIC DNA]</scope>
    <source>
        <strain evidence="9 10">CGMCC 1.7056</strain>
    </source>
</reference>
<protein>
    <recommendedName>
        <fullName evidence="3">histidine kinase</fullName>
        <ecNumber evidence="3">2.7.13.3</ecNumber>
    </recommendedName>
</protein>
<evidence type="ECO:0000313" key="9">
    <source>
        <dbReference type="EMBL" id="SFB88643.1"/>
    </source>
</evidence>
<dbReference type="Pfam" id="PF02518">
    <property type="entry name" value="HATPase_c"/>
    <property type="match status" value="1"/>
</dbReference>
<dbReference type="SUPFAM" id="SSF47384">
    <property type="entry name" value="Homodimeric domain of signal transducing histidine kinase"/>
    <property type="match status" value="1"/>
</dbReference>
<dbReference type="GO" id="GO:0005886">
    <property type="term" value="C:plasma membrane"/>
    <property type="evidence" value="ECO:0007669"/>
    <property type="project" value="UniProtKB-SubCell"/>
</dbReference>
<dbReference type="OrthoDB" id="23692at2"/>
<dbReference type="RefSeq" id="WP_091120333.1">
    <property type="nucleotide sequence ID" value="NZ_FOLB01000002.1"/>
</dbReference>
<keyword evidence="4" id="KW-0597">Phosphoprotein</keyword>
<accession>A0A1I1EUP4</accession>
<feature type="domain" description="Histidine kinase" evidence="8">
    <location>
        <begin position="381"/>
        <end position="596"/>
    </location>
</feature>
<dbReference type="SMART" id="SM00387">
    <property type="entry name" value="HATPase_c"/>
    <property type="match status" value="1"/>
</dbReference>
<dbReference type="CDD" id="cd00082">
    <property type="entry name" value="HisKA"/>
    <property type="match status" value="1"/>
</dbReference>
<proteinExistence type="predicted"/>
<dbReference type="AlphaFoldDB" id="A0A1I1EUP4"/>
<keyword evidence="6 9" id="KW-0418">Kinase</keyword>
<dbReference type="STRING" id="574651.SAMN04487968_102160"/>
<dbReference type="Gene3D" id="1.10.287.130">
    <property type="match status" value="1"/>
</dbReference>
<dbReference type="PRINTS" id="PR00344">
    <property type="entry name" value="BCTRLSENSOR"/>
</dbReference>
<dbReference type="InterPro" id="IPR003594">
    <property type="entry name" value="HATPase_dom"/>
</dbReference>